<name>A0ABU7DEJ9_9TELE</name>
<feature type="region of interest" description="Disordered" evidence="1">
    <location>
        <begin position="125"/>
        <end position="163"/>
    </location>
</feature>
<organism evidence="2 3">
    <name type="scientific">Characodon lateralis</name>
    <dbReference type="NCBI Taxonomy" id="208331"/>
    <lineage>
        <taxon>Eukaryota</taxon>
        <taxon>Metazoa</taxon>
        <taxon>Chordata</taxon>
        <taxon>Craniata</taxon>
        <taxon>Vertebrata</taxon>
        <taxon>Euteleostomi</taxon>
        <taxon>Actinopterygii</taxon>
        <taxon>Neopterygii</taxon>
        <taxon>Teleostei</taxon>
        <taxon>Neoteleostei</taxon>
        <taxon>Acanthomorphata</taxon>
        <taxon>Ovalentaria</taxon>
        <taxon>Atherinomorphae</taxon>
        <taxon>Cyprinodontiformes</taxon>
        <taxon>Goodeidae</taxon>
        <taxon>Characodon</taxon>
    </lineage>
</organism>
<evidence type="ECO:0000313" key="3">
    <source>
        <dbReference type="Proteomes" id="UP001352852"/>
    </source>
</evidence>
<proteinExistence type="predicted"/>
<sequence length="163" mass="18310">MVLTRSPATSKKRPCSKDIIIKVTSLRKSLLNQTLVNCTLYTPTIEDYKGKHKYHQLMFASAQSERWTPAKHLRAQLCYPLVPARFIQSQGFYADIPPNHRENIPLPRHLLQLLWVDPKAFPGQPRDIVPPACPGPSPGPPTRWDVPETPPEEGVQEASGIDA</sequence>
<protein>
    <submittedName>
        <fullName evidence="2">Uncharacterized protein</fullName>
    </submittedName>
</protein>
<keyword evidence="3" id="KW-1185">Reference proteome</keyword>
<comment type="caution">
    <text evidence="2">The sequence shown here is derived from an EMBL/GenBank/DDBJ whole genome shotgun (WGS) entry which is preliminary data.</text>
</comment>
<dbReference type="Proteomes" id="UP001352852">
    <property type="component" value="Unassembled WGS sequence"/>
</dbReference>
<feature type="compositionally biased region" description="Pro residues" evidence="1">
    <location>
        <begin position="131"/>
        <end position="141"/>
    </location>
</feature>
<gene>
    <name evidence="2" type="ORF">CHARACLAT_027010</name>
</gene>
<evidence type="ECO:0000313" key="2">
    <source>
        <dbReference type="EMBL" id="MED6272113.1"/>
    </source>
</evidence>
<accession>A0ABU7DEJ9</accession>
<dbReference type="EMBL" id="JAHUTJ010019733">
    <property type="protein sequence ID" value="MED6272113.1"/>
    <property type="molecule type" value="Genomic_DNA"/>
</dbReference>
<reference evidence="2 3" key="1">
    <citation type="submission" date="2021-06" db="EMBL/GenBank/DDBJ databases">
        <authorList>
            <person name="Palmer J.M."/>
        </authorList>
    </citation>
    <scope>NUCLEOTIDE SEQUENCE [LARGE SCALE GENOMIC DNA]</scope>
    <source>
        <strain evidence="2 3">CL_MEX2019</strain>
        <tissue evidence="2">Muscle</tissue>
    </source>
</reference>
<evidence type="ECO:0000256" key="1">
    <source>
        <dbReference type="SAM" id="MobiDB-lite"/>
    </source>
</evidence>